<reference evidence="1 2" key="1">
    <citation type="submission" date="2016-11" db="EMBL/GenBank/DDBJ databases">
        <title>Genome sequence and comparative genomic analysis of clinical strain Elizabethkingia meningoseptica 61421 PRCM.</title>
        <authorList>
            <person name="Wang M."/>
            <person name="Hu S."/>
            <person name="Cao L."/>
            <person name="Jiang T."/>
            <person name="Zhou Y."/>
            <person name="Ming D."/>
        </authorList>
    </citation>
    <scope>NUCLEOTIDE SEQUENCE [LARGE SCALE GENOMIC DNA]</scope>
    <source>
        <strain evidence="1 2">61421 PRCM</strain>
    </source>
</reference>
<sequence>MKKIIILTLCIVTCYIRAQNIHVQYNHVVSKTVSFNEDLYVRENSVYSVEDSIIQKPKDIFPDEDDFSIVLKTKIYKRKIAKDITKNNIKILEHLGKTEYLINDSLPIINWNIDYKTSKKINKYACYKATGTFRGSNIIAYFTKELPYPTGPYKFGGLPGLILEVYEEGRKINSWKLISVNSNAEIPVFMVPKNIQAISLQKFLDLKKEKDDAFFKKFMPPAQGAAQIEIIKQPRNGIEKKYEWEN</sequence>
<dbReference type="Proteomes" id="UP000188947">
    <property type="component" value="Unassembled WGS sequence"/>
</dbReference>
<name>A0A1T3FGX0_ELIME</name>
<dbReference type="RefSeq" id="WP_077564331.1">
    <property type="nucleotide sequence ID" value="NZ_CP016378.1"/>
</dbReference>
<keyword evidence="2" id="KW-1185">Reference proteome</keyword>
<dbReference type="eggNOG" id="ENOG502ZZQG">
    <property type="taxonomic scope" value="Bacteria"/>
</dbReference>
<dbReference type="EMBL" id="MPOG01000004">
    <property type="protein sequence ID" value="OOH97467.1"/>
    <property type="molecule type" value="Genomic_DNA"/>
</dbReference>
<comment type="caution">
    <text evidence="1">The sequence shown here is derived from an EMBL/GenBank/DDBJ whole genome shotgun (WGS) entry which is preliminary data.</text>
</comment>
<dbReference type="AlphaFoldDB" id="A0A1T3FGX0"/>
<evidence type="ECO:0000313" key="1">
    <source>
        <dbReference type="EMBL" id="OOH97467.1"/>
    </source>
</evidence>
<proteinExistence type="predicted"/>
<protein>
    <recommendedName>
        <fullName evidence="3">GLPGLI family protein</fullName>
    </recommendedName>
</protein>
<organism evidence="1 2">
    <name type="scientific">Elizabethkingia meningoseptica</name>
    <name type="common">Chryseobacterium meningosepticum</name>
    <dbReference type="NCBI Taxonomy" id="238"/>
    <lineage>
        <taxon>Bacteria</taxon>
        <taxon>Pseudomonadati</taxon>
        <taxon>Bacteroidota</taxon>
        <taxon>Flavobacteriia</taxon>
        <taxon>Flavobacteriales</taxon>
        <taxon>Weeksellaceae</taxon>
        <taxon>Elizabethkingia</taxon>
    </lineage>
</organism>
<dbReference type="STRING" id="238.BBD35_10405"/>
<evidence type="ECO:0008006" key="3">
    <source>
        <dbReference type="Google" id="ProtNLM"/>
    </source>
</evidence>
<dbReference type="Pfam" id="PF09697">
    <property type="entry name" value="Porph_ging"/>
    <property type="match status" value="1"/>
</dbReference>
<dbReference type="OrthoDB" id="1440774at2"/>
<evidence type="ECO:0000313" key="2">
    <source>
        <dbReference type="Proteomes" id="UP000188947"/>
    </source>
</evidence>
<accession>A0A1T3FGX0</accession>
<dbReference type="NCBIfam" id="TIGR01200">
    <property type="entry name" value="GLPGLI"/>
    <property type="match status" value="1"/>
</dbReference>
<gene>
    <name evidence="1" type="ORF">BMF97_03900</name>
</gene>
<dbReference type="InterPro" id="IPR005901">
    <property type="entry name" value="GLPGLI"/>
</dbReference>